<dbReference type="SUPFAM" id="SSF53474">
    <property type="entry name" value="alpha/beta-Hydrolases"/>
    <property type="match status" value="1"/>
</dbReference>
<dbReference type="RefSeq" id="WP_268006742.1">
    <property type="nucleotide sequence ID" value="NZ_BSUT01000001.1"/>
</dbReference>
<dbReference type="PANTHER" id="PTHR43433:SF5">
    <property type="entry name" value="AB HYDROLASE-1 DOMAIN-CONTAINING PROTEIN"/>
    <property type="match status" value="1"/>
</dbReference>
<dbReference type="Gene3D" id="3.40.50.1820">
    <property type="entry name" value="alpha/beta hydrolase"/>
    <property type="match status" value="1"/>
</dbReference>
<sequence>MAYAAVNGADIYYEVMGEGPPLILIMGLGGNVDWWGTGFRKQLARTRQVIAFDNRGVGRSKAPDGSLTIDQMADDVAGLLDALTIERTDLFGISMGGMISQEFALRHGDRLNRLILGCTCCGGSKQIPPTPRAQQLLTTVARPISSDEAMRCQAELLFPLDFIEKHHELLQAAHKMMVQVPTSPTNFLRQLEAIQTWRGTYDRLSTLEHETLLLHGAEDILLPVQNSEIMHEVLQKSRLIQYEGCGHGFAVQVASRVVTDIQQFLST</sequence>
<dbReference type="Proteomes" id="UP001164761">
    <property type="component" value="Chromosome"/>
</dbReference>
<feature type="domain" description="AB hydrolase-1" evidence="1">
    <location>
        <begin position="20"/>
        <end position="248"/>
    </location>
</feature>
<dbReference type="GO" id="GO:0016787">
    <property type="term" value="F:hydrolase activity"/>
    <property type="evidence" value="ECO:0007669"/>
    <property type="project" value="UniProtKB-KW"/>
</dbReference>
<dbReference type="EMBL" id="CP104067">
    <property type="protein sequence ID" value="WAH42867.1"/>
    <property type="molecule type" value="Genomic_DNA"/>
</dbReference>
<gene>
    <name evidence="2" type="ORF">NZD89_05405</name>
</gene>
<reference evidence="2" key="1">
    <citation type="submission" date="2022-08" db="EMBL/GenBank/DDBJ databases">
        <title>Alicyclobacillus fastidiosus DSM 17978, complete genome.</title>
        <authorList>
            <person name="Wang Q."/>
            <person name="Cai R."/>
            <person name="Wang Z."/>
        </authorList>
    </citation>
    <scope>NUCLEOTIDE SEQUENCE</scope>
    <source>
        <strain evidence="2">DSM 17978</strain>
    </source>
</reference>
<proteinExistence type="predicted"/>
<evidence type="ECO:0000259" key="1">
    <source>
        <dbReference type="Pfam" id="PF00561"/>
    </source>
</evidence>
<dbReference type="PANTHER" id="PTHR43433">
    <property type="entry name" value="HYDROLASE, ALPHA/BETA FOLD FAMILY PROTEIN"/>
    <property type="match status" value="1"/>
</dbReference>
<protein>
    <submittedName>
        <fullName evidence="2">Alpha/beta hydrolase</fullName>
    </submittedName>
</protein>
<evidence type="ECO:0000313" key="2">
    <source>
        <dbReference type="EMBL" id="WAH42867.1"/>
    </source>
</evidence>
<organism evidence="2 3">
    <name type="scientific">Alicyclobacillus fastidiosus</name>
    <dbReference type="NCBI Taxonomy" id="392011"/>
    <lineage>
        <taxon>Bacteria</taxon>
        <taxon>Bacillati</taxon>
        <taxon>Bacillota</taxon>
        <taxon>Bacilli</taxon>
        <taxon>Bacillales</taxon>
        <taxon>Alicyclobacillaceae</taxon>
        <taxon>Alicyclobacillus</taxon>
    </lineage>
</organism>
<dbReference type="InterPro" id="IPR029058">
    <property type="entry name" value="AB_hydrolase_fold"/>
</dbReference>
<keyword evidence="2" id="KW-0378">Hydrolase</keyword>
<dbReference type="InterPro" id="IPR050471">
    <property type="entry name" value="AB_hydrolase"/>
</dbReference>
<keyword evidence="3" id="KW-1185">Reference proteome</keyword>
<dbReference type="Pfam" id="PF00561">
    <property type="entry name" value="Abhydrolase_1"/>
    <property type="match status" value="1"/>
</dbReference>
<evidence type="ECO:0000313" key="3">
    <source>
        <dbReference type="Proteomes" id="UP001164761"/>
    </source>
</evidence>
<dbReference type="PRINTS" id="PR00111">
    <property type="entry name" value="ABHYDROLASE"/>
</dbReference>
<dbReference type="InterPro" id="IPR000073">
    <property type="entry name" value="AB_hydrolase_1"/>
</dbReference>
<name>A0ABY6ZJ35_9BACL</name>
<accession>A0ABY6ZJ35</accession>